<dbReference type="OrthoDB" id="9791752at2"/>
<evidence type="ECO:0000256" key="2">
    <source>
        <dbReference type="ARBA" id="ARBA00023125"/>
    </source>
</evidence>
<proteinExistence type="predicted"/>
<accession>A0A2W7P9B1</accession>
<dbReference type="PROSITE" id="PS51078">
    <property type="entry name" value="ICLR_ED"/>
    <property type="match status" value="1"/>
</dbReference>
<sequence length="271" mass="30600">MDEKYILHTVKNVDEKYVIHTVKNAMQLLQLFTDNSPEWSLTELAKEKSLNISHTQRLINTLTAYGYLEKHPISKKYRLGLAIVRLSGVLTTTMEIYKEARPVLLELLEKYNENIHIGILEETNVLYLDKLDSLFSTRLASHIGKRNPAYCTGCGKVLLAYKSAPRQQELLRKIHDNGFEQFGSKTVQTIEELKKDLDIIIKKGYSVSTDELSDGLTSIAAPILDFSESVIAAISITGPSNKVTTLNHINDLVTYSKIISEKLGYIKRSGR</sequence>
<dbReference type="EMBL" id="QKZI01000009">
    <property type="protein sequence ID" value="PZX02891.1"/>
    <property type="molecule type" value="Genomic_DNA"/>
</dbReference>
<keyword evidence="3" id="KW-0804">Transcription</keyword>
<organism evidence="6 7">
    <name type="scientific">Psychrobacillus insolitus</name>
    <dbReference type="NCBI Taxonomy" id="1461"/>
    <lineage>
        <taxon>Bacteria</taxon>
        <taxon>Bacillati</taxon>
        <taxon>Bacillota</taxon>
        <taxon>Bacilli</taxon>
        <taxon>Bacillales</taxon>
        <taxon>Bacillaceae</taxon>
        <taxon>Psychrobacillus</taxon>
    </lineage>
</organism>
<evidence type="ECO:0000256" key="1">
    <source>
        <dbReference type="ARBA" id="ARBA00023015"/>
    </source>
</evidence>
<dbReference type="InterPro" id="IPR005471">
    <property type="entry name" value="Tscrpt_reg_IclR_N"/>
</dbReference>
<dbReference type="InterPro" id="IPR014757">
    <property type="entry name" value="Tscrpt_reg_IclR_C"/>
</dbReference>
<dbReference type="GO" id="GO:0003700">
    <property type="term" value="F:DNA-binding transcription factor activity"/>
    <property type="evidence" value="ECO:0007669"/>
    <property type="project" value="TreeGrafter"/>
</dbReference>
<keyword evidence="7" id="KW-1185">Reference proteome</keyword>
<gene>
    <name evidence="6" type="ORF">C7437_10936</name>
</gene>
<dbReference type="SMART" id="SM00346">
    <property type="entry name" value="HTH_ICLR"/>
    <property type="match status" value="1"/>
</dbReference>
<dbReference type="RefSeq" id="WP_111440720.1">
    <property type="nucleotide sequence ID" value="NZ_QKZI01000009.1"/>
</dbReference>
<comment type="caution">
    <text evidence="6">The sequence shown here is derived from an EMBL/GenBank/DDBJ whole genome shotgun (WGS) entry which is preliminary data.</text>
</comment>
<dbReference type="InterPro" id="IPR029016">
    <property type="entry name" value="GAF-like_dom_sf"/>
</dbReference>
<dbReference type="InterPro" id="IPR036390">
    <property type="entry name" value="WH_DNA-bd_sf"/>
</dbReference>
<dbReference type="Proteomes" id="UP000248646">
    <property type="component" value="Unassembled WGS sequence"/>
</dbReference>
<dbReference type="GO" id="GO:0045892">
    <property type="term" value="P:negative regulation of DNA-templated transcription"/>
    <property type="evidence" value="ECO:0007669"/>
    <property type="project" value="TreeGrafter"/>
</dbReference>
<dbReference type="Gene3D" id="3.30.450.40">
    <property type="match status" value="1"/>
</dbReference>
<dbReference type="PROSITE" id="PS51077">
    <property type="entry name" value="HTH_ICLR"/>
    <property type="match status" value="1"/>
</dbReference>
<reference evidence="6 7" key="1">
    <citation type="submission" date="2018-06" db="EMBL/GenBank/DDBJ databases">
        <title>Genomic Encyclopedia of Type Strains, Phase IV (KMG-IV): sequencing the most valuable type-strain genomes for metagenomic binning, comparative biology and taxonomic classification.</title>
        <authorList>
            <person name="Goeker M."/>
        </authorList>
    </citation>
    <scope>NUCLEOTIDE SEQUENCE [LARGE SCALE GENOMIC DNA]</scope>
    <source>
        <strain evidence="6 7">DSM 5</strain>
    </source>
</reference>
<evidence type="ECO:0000259" key="4">
    <source>
        <dbReference type="PROSITE" id="PS51077"/>
    </source>
</evidence>
<dbReference type="PANTHER" id="PTHR30136:SF35">
    <property type="entry name" value="HTH-TYPE TRANSCRIPTIONAL REGULATOR RV1719"/>
    <property type="match status" value="1"/>
</dbReference>
<dbReference type="SUPFAM" id="SSF46785">
    <property type="entry name" value="Winged helix' DNA-binding domain"/>
    <property type="match status" value="1"/>
</dbReference>
<evidence type="ECO:0000313" key="6">
    <source>
        <dbReference type="EMBL" id="PZX02891.1"/>
    </source>
</evidence>
<evidence type="ECO:0000256" key="3">
    <source>
        <dbReference type="ARBA" id="ARBA00023163"/>
    </source>
</evidence>
<dbReference type="Pfam" id="PF09339">
    <property type="entry name" value="HTH_IclR"/>
    <property type="match status" value="1"/>
</dbReference>
<feature type="domain" description="HTH iclR-type" evidence="4">
    <location>
        <begin position="19"/>
        <end position="81"/>
    </location>
</feature>
<dbReference type="PANTHER" id="PTHR30136">
    <property type="entry name" value="HELIX-TURN-HELIX TRANSCRIPTIONAL REGULATOR, ICLR FAMILY"/>
    <property type="match status" value="1"/>
</dbReference>
<evidence type="ECO:0000259" key="5">
    <source>
        <dbReference type="PROSITE" id="PS51078"/>
    </source>
</evidence>
<dbReference type="SUPFAM" id="SSF55781">
    <property type="entry name" value="GAF domain-like"/>
    <property type="match status" value="1"/>
</dbReference>
<dbReference type="Pfam" id="PF01614">
    <property type="entry name" value="IclR_C"/>
    <property type="match status" value="1"/>
</dbReference>
<dbReference type="InterPro" id="IPR036388">
    <property type="entry name" value="WH-like_DNA-bd_sf"/>
</dbReference>
<protein>
    <submittedName>
        <fullName evidence="6">IclR family transcriptional regulator</fullName>
    </submittedName>
</protein>
<dbReference type="AlphaFoldDB" id="A0A2W7P9B1"/>
<keyword evidence="1" id="KW-0805">Transcription regulation</keyword>
<dbReference type="Gene3D" id="1.10.10.10">
    <property type="entry name" value="Winged helix-like DNA-binding domain superfamily/Winged helix DNA-binding domain"/>
    <property type="match status" value="1"/>
</dbReference>
<name>A0A2W7P9B1_9BACI</name>
<dbReference type="InterPro" id="IPR050707">
    <property type="entry name" value="HTH_MetabolicPath_Reg"/>
</dbReference>
<evidence type="ECO:0000313" key="7">
    <source>
        <dbReference type="Proteomes" id="UP000248646"/>
    </source>
</evidence>
<dbReference type="GO" id="GO:0003677">
    <property type="term" value="F:DNA binding"/>
    <property type="evidence" value="ECO:0007669"/>
    <property type="project" value="UniProtKB-KW"/>
</dbReference>
<keyword evidence="2" id="KW-0238">DNA-binding</keyword>
<feature type="domain" description="IclR-ED" evidence="5">
    <location>
        <begin position="82"/>
        <end position="271"/>
    </location>
</feature>